<dbReference type="Pfam" id="PF01841">
    <property type="entry name" value="Transglut_core"/>
    <property type="match status" value="1"/>
</dbReference>
<reference evidence="3" key="1">
    <citation type="journal article" date="2019" name="Int. J. Syst. Evol. Microbiol.">
        <title>The Global Catalogue of Microorganisms (GCM) 10K type strain sequencing project: providing services to taxonomists for standard genome sequencing and annotation.</title>
        <authorList>
            <consortium name="The Broad Institute Genomics Platform"/>
            <consortium name="The Broad Institute Genome Sequencing Center for Infectious Disease"/>
            <person name="Wu L."/>
            <person name="Ma J."/>
        </authorList>
    </citation>
    <scope>NUCLEOTIDE SEQUENCE [LARGE SCALE GENOMIC DNA]</scope>
    <source>
        <strain evidence="3">CGMCC 1.12482</strain>
    </source>
</reference>
<organism evidence="2 3">
    <name type="scientific">Halopseudomonas salina</name>
    <dbReference type="NCBI Taxonomy" id="1323744"/>
    <lineage>
        <taxon>Bacteria</taxon>
        <taxon>Pseudomonadati</taxon>
        <taxon>Pseudomonadota</taxon>
        <taxon>Gammaproteobacteria</taxon>
        <taxon>Pseudomonadales</taxon>
        <taxon>Pseudomonadaceae</taxon>
        <taxon>Halopseudomonas</taxon>
    </lineage>
</organism>
<proteinExistence type="predicted"/>
<name>A0ABQ1PAE3_9GAMM</name>
<gene>
    <name evidence="2" type="ORF">GCM10007418_11740</name>
</gene>
<dbReference type="Gene3D" id="2.60.40.2250">
    <property type="match status" value="1"/>
</dbReference>
<feature type="domain" description="Transglutaminase-like" evidence="1">
    <location>
        <begin position="162"/>
        <end position="226"/>
    </location>
</feature>
<dbReference type="EMBL" id="BMFF01000002">
    <property type="protein sequence ID" value="GGC93859.1"/>
    <property type="molecule type" value="Genomic_DNA"/>
</dbReference>
<dbReference type="PANTHER" id="PTHR33490:SF12">
    <property type="entry name" value="BLL5557 PROTEIN"/>
    <property type="match status" value="1"/>
</dbReference>
<evidence type="ECO:0000313" key="2">
    <source>
        <dbReference type="EMBL" id="GGC93859.1"/>
    </source>
</evidence>
<keyword evidence="3" id="KW-1185">Reference proteome</keyword>
<evidence type="ECO:0000313" key="3">
    <source>
        <dbReference type="Proteomes" id="UP000638188"/>
    </source>
</evidence>
<dbReference type="Pfam" id="PF21295">
    <property type="entry name" value="Bact_transglu_N_2"/>
    <property type="match status" value="1"/>
</dbReference>
<dbReference type="InterPro" id="IPR038765">
    <property type="entry name" value="Papain-like_cys_pep_sf"/>
</dbReference>
<dbReference type="PANTHER" id="PTHR33490">
    <property type="entry name" value="BLR5614 PROTEIN-RELATED"/>
    <property type="match status" value="1"/>
</dbReference>
<evidence type="ECO:0000259" key="1">
    <source>
        <dbReference type="SMART" id="SM00460"/>
    </source>
</evidence>
<dbReference type="SUPFAM" id="SSF54001">
    <property type="entry name" value="Cysteine proteinases"/>
    <property type="match status" value="1"/>
</dbReference>
<dbReference type="Gene3D" id="3.10.620.30">
    <property type="match status" value="1"/>
</dbReference>
<comment type="caution">
    <text evidence="2">The sequence shown here is derived from an EMBL/GenBank/DDBJ whole genome shotgun (WGS) entry which is preliminary data.</text>
</comment>
<dbReference type="RefSeq" id="WP_150276382.1">
    <property type="nucleotide sequence ID" value="NZ_BMFF01000002.1"/>
</dbReference>
<dbReference type="Proteomes" id="UP000638188">
    <property type="component" value="Unassembled WGS sequence"/>
</dbReference>
<dbReference type="InterPro" id="IPR002931">
    <property type="entry name" value="Transglutaminase-like"/>
</dbReference>
<sequence length="297" mass="33107">MVRLKFSIELTYGVLDATCDFLFNIHPALTSSQQVLSESLSINQPVQQQLFMQNDDGTRWLKLRANSGELVVRYEGLVEIYHTVADPWSLEEMAVADLPMDLFNYIYPSRYCESDRFQALANHEFGQMPPGYNRVLAIRDWVYQRTRYTSGSSGSSTSAVDTLTDHVGVCRDFAHLMIATCRALNMPARFVSGIEFGANPAFRPADFHAYVEVFLSGRWYLFDPSGVSPVMGLLRLGTGRDAADVSFATVFGATNPALPVITIEAIEDSQQGLDLPVHQDNALSTAGSPQSEFQRIW</sequence>
<accession>A0ABQ1PAE3</accession>
<dbReference type="InterPro" id="IPR048930">
    <property type="entry name" value="Bact_transglu_N_2"/>
</dbReference>
<protein>
    <recommendedName>
        <fullName evidence="1">Transglutaminase-like domain-containing protein</fullName>
    </recommendedName>
</protein>
<dbReference type="SMART" id="SM00460">
    <property type="entry name" value="TGc"/>
    <property type="match status" value="1"/>
</dbReference>